<proteinExistence type="predicted"/>
<sequence>MAHGEDGTAKSLDFESHIELKQLGPITGTVPGPLMMAEAAFAAYKTVPEGFKLDSLQTSFMLAPNGTRPMVYKVQRLSQGRRFAVRLVTLEQDGKPCVTITISFVSGASWTGRAMEHSESRKTNKVVDKITLDDFEPTRTHLGPFMKFERLPHVHQGLQNPSTSIAPVVAKVSPNITAPEGSPAHLLGIIYLSDYHVMDCPLVLHKVTTGESAIGDHTRAKRPNEMKIMTSLNHVVHFHAHEGFRADENVYIEATTPWAKDGRAMIHSKIFSHRGLLIATCVQEVSARRADKSWFSNLLTTRTGILRLQGQREALTLPMHLYSAIWCTCPRYTSSYCEHQSRMMNTTSGQTPYRPGGESKVECKTPGKVLRRIIYAFRLREILEPHTSNLSFTSCENFCKSLSVPLLKESESLFAQDASGDVYVTDPAGLPGALSISKMSESLKVIALISGGKDSLFSVLHCFKNGHKVVALANLHPPRGHAHDISTSHSDGTEHEREGEDLNSFMYQTVGHSVIPLYSECLGIPLYRKEITGSAIQTGRYYDASSVDESVDETEDLIPLLQEALREHPEANAICSGAILSTYQRTRVESVAVRLGLVPLSYLWHYPALPPPPDRADSLTGLLEDMHHAGCDARIIKIASGGIKENLLWANVVDPRTQSRLLTGLRPFYQDNEFWLRAAVVGEGGEYESLAINGPPDIWRKRIELSPDDDSTFSGEGGVSYLRLGKAKTVENVTTGESSGLSSVRMPGVYDPQFDTVLELLQTSNIICSPDDDNSRAGHSGNSSAAQKETPSAAHNNDDLSAAHNTYPKGDLPMDHGSHQFSQDSIYSAYTLTSTHLSIFNMTAMNKGSSAGSTVAAEQMRQISLDLNSAFQSISESHHLDTELSTSNIVASTLLLKDISTFASVNSVYSALFRPGEPNPPARVTLACGLPDDVEVSLSIILDLGPRSARRGLHVQSRSYWAPANIGPYSQAICVPIQRGEDVDLNVHDAGLLETVHMAGQIPLVPHTMQLPVVVSARAFLRAAVISLQHLWRIGQEREVDIWPWGVAFLKQHPAISGRASTAAQVWEEAHRTGTRPRKGLPEEDDDHEESLDAWDMRYNRFANTSSMQTVTVGEHLHVLPNKSLFEDDINASPTIPPFIAAEVVSLPKDASIEWWSLGIAHLMRMHASALGAITDRKDFNWGSAFKLTVPSSADDASPKSYVHLVTVFVKKSSTSELVRSATTAEHDLCDFLLQTKGSRNSASTSANTPLAIVHGTAYLSTPGQTEWCRVSRHSLFAKLTVIPCKSVYGQSDFSTTINDSTEAAQSGGGSDASGQEHTHATSGSKHAEGCQPLALAMTMRIDSIATS</sequence>
<feature type="domain" description="Acyl-CoA thioesterase-like C-terminal" evidence="9">
    <location>
        <begin position="174"/>
        <end position="285"/>
    </location>
</feature>
<organism evidence="10 11">
    <name type="scientific">Exophiala viscosa</name>
    <dbReference type="NCBI Taxonomy" id="2486360"/>
    <lineage>
        <taxon>Eukaryota</taxon>
        <taxon>Fungi</taxon>
        <taxon>Dikarya</taxon>
        <taxon>Ascomycota</taxon>
        <taxon>Pezizomycotina</taxon>
        <taxon>Eurotiomycetes</taxon>
        <taxon>Chaetothyriomycetidae</taxon>
        <taxon>Chaetothyriales</taxon>
        <taxon>Herpotrichiellaceae</taxon>
        <taxon>Exophiala</taxon>
    </lineage>
</organism>
<dbReference type="SUPFAM" id="SSF55298">
    <property type="entry name" value="YjgF-like"/>
    <property type="match status" value="2"/>
</dbReference>
<dbReference type="Gene3D" id="3.40.50.620">
    <property type="entry name" value="HUPs"/>
    <property type="match status" value="1"/>
</dbReference>
<dbReference type="Gene3D" id="3.90.1490.10">
    <property type="entry name" value="putative n-type atp pyrophosphatase, domain 2"/>
    <property type="match status" value="1"/>
</dbReference>
<gene>
    <name evidence="10" type="ORF">EDD36DRAFT_420155</name>
</gene>
<evidence type="ECO:0000313" key="11">
    <source>
        <dbReference type="Proteomes" id="UP001203852"/>
    </source>
</evidence>
<keyword evidence="11" id="KW-1185">Reference proteome</keyword>
<dbReference type="InterPro" id="IPR014729">
    <property type="entry name" value="Rossmann-like_a/b/a_fold"/>
</dbReference>
<evidence type="ECO:0000259" key="8">
    <source>
        <dbReference type="Pfam" id="PF13622"/>
    </source>
</evidence>
<dbReference type="SUPFAM" id="SSF52402">
    <property type="entry name" value="Adenine nucleotide alpha hydrolases-like"/>
    <property type="match status" value="1"/>
</dbReference>
<name>A0AAN6DVE1_9EURO</name>
<evidence type="ECO:0000256" key="5">
    <source>
        <dbReference type="ARBA" id="ARBA00048108"/>
    </source>
</evidence>
<feature type="region of interest" description="Disordered" evidence="6">
    <location>
        <begin position="769"/>
        <end position="818"/>
    </location>
</feature>
<evidence type="ECO:0000256" key="1">
    <source>
        <dbReference type="ARBA" id="ARBA00012089"/>
    </source>
</evidence>
<dbReference type="Gene3D" id="2.40.160.210">
    <property type="entry name" value="Acyl-CoA thioesterase, double hotdog domain"/>
    <property type="match status" value="1"/>
</dbReference>
<evidence type="ECO:0000259" key="7">
    <source>
        <dbReference type="Pfam" id="PF01902"/>
    </source>
</evidence>
<comment type="catalytic activity">
    <reaction evidence="5">
        <text>diphthine-[translation elongation factor 2] + NH4(+) + ATP = diphthamide-[translation elongation factor 2] + AMP + diphosphate + H(+)</text>
        <dbReference type="Rhea" id="RHEA:19753"/>
        <dbReference type="Rhea" id="RHEA-COMP:10172"/>
        <dbReference type="Rhea" id="RHEA-COMP:10174"/>
        <dbReference type="ChEBI" id="CHEBI:15378"/>
        <dbReference type="ChEBI" id="CHEBI:16692"/>
        <dbReference type="ChEBI" id="CHEBI:28938"/>
        <dbReference type="ChEBI" id="CHEBI:30616"/>
        <dbReference type="ChEBI" id="CHEBI:33019"/>
        <dbReference type="ChEBI" id="CHEBI:82696"/>
        <dbReference type="ChEBI" id="CHEBI:456215"/>
        <dbReference type="EC" id="6.3.1.14"/>
    </reaction>
</comment>
<dbReference type="InterPro" id="IPR035959">
    <property type="entry name" value="RutC-like_sf"/>
</dbReference>
<feature type="domain" description="Diphthamide synthase" evidence="7">
    <location>
        <begin position="500"/>
        <end position="707"/>
    </location>
</feature>
<dbReference type="SUPFAM" id="SSF54637">
    <property type="entry name" value="Thioesterase/thiol ester dehydrase-isomerase"/>
    <property type="match status" value="2"/>
</dbReference>
<dbReference type="PANTHER" id="PTHR12196">
    <property type="entry name" value="DOMAIN OF UNKNOWN FUNCTION 71 DUF71 -CONTAINING PROTEIN"/>
    <property type="match status" value="1"/>
</dbReference>
<reference evidence="10" key="1">
    <citation type="journal article" date="2022" name="bioRxiv">
        <title>Deciphering the potential niche of two novel black yeast fungi from a biological soil crust based on their genomes, phenotypes, and melanin regulation.</title>
        <authorList>
            <consortium name="DOE Joint Genome Institute"/>
            <person name="Carr E.C."/>
            <person name="Barton Q."/>
            <person name="Grambo S."/>
            <person name="Sullivan M."/>
            <person name="Renfro C.M."/>
            <person name="Kuo A."/>
            <person name="Pangilinan J."/>
            <person name="Lipzen A."/>
            <person name="Keymanesh K."/>
            <person name="Savage E."/>
            <person name="Barry K."/>
            <person name="Grigoriev I.V."/>
            <person name="Riekhof W.R."/>
            <person name="Harris S.S."/>
        </authorList>
    </citation>
    <scope>NUCLEOTIDE SEQUENCE</scope>
    <source>
        <strain evidence="10">JF 03-4F</strain>
    </source>
</reference>
<dbReference type="FunFam" id="3.40.50.620:FF:000145">
    <property type="entry name" value="ATP-binding domain containing protein"/>
    <property type="match status" value="1"/>
</dbReference>
<dbReference type="CDD" id="cd03445">
    <property type="entry name" value="Thioesterase_II_repeat2"/>
    <property type="match status" value="1"/>
</dbReference>
<dbReference type="InterPro" id="IPR029069">
    <property type="entry name" value="HotDog_dom_sf"/>
</dbReference>
<dbReference type="Pfam" id="PF20789">
    <property type="entry name" value="4HBT_3C"/>
    <property type="match status" value="1"/>
</dbReference>
<dbReference type="InterPro" id="IPR030662">
    <property type="entry name" value="DPH6/MJ0570"/>
</dbReference>
<dbReference type="InterPro" id="IPR049449">
    <property type="entry name" value="TesB_ACOT8-like_N"/>
</dbReference>
<dbReference type="CDD" id="cd01994">
    <property type="entry name" value="AANH_PF0828-like"/>
    <property type="match status" value="1"/>
</dbReference>
<evidence type="ECO:0000256" key="6">
    <source>
        <dbReference type="SAM" id="MobiDB-lite"/>
    </source>
</evidence>
<comment type="caution">
    <text evidence="10">The sequence shown here is derived from an EMBL/GenBank/DDBJ whole genome shotgun (WGS) entry which is preliminary data.</text>
</comment>
<dbReference type="InterPro" id="IPR002761">
    <property type="entry name" value="Diphthami_syn_dom"/>
</dbReference>
<protein>
    <recommendedName>
        <fullName evidence="2">Diphthine--ammonia ligase</fullName>
        <ecNumber evidence="1">6.3.1.14</ecNumber>
    </recommendedName>
    <alternativeName>
        <fullName evidence="3">Diphthamide synthase</fullName>
    </alternativeName>
    <alternativeName>
        <fullName evidence="4">Diphthamide synthetase</fullName>
    </alternativeName>
</protein>
<dbReference type="GO" id="GO:0017183">
    <property type="term" value="P:protein histidyl modification to diphthamide"/>
    <property type="evidence" value="ECO:0007669"/>
    <property type="project" value="TreeGrafter"/>
</dbReference>
<dbReference type="Pfam" id="PF01902">
    <property type="entry name" value="Diphthami_syn_2"/>
    <property type="match status" value="1"/>
</dbReference>
<dbReference type="GO" id="GO:0017178">
    <property type="term" value="F:diphthine-ammonia ligase activity"/>
    <property type="evidence" value="ECO:0007669"/>
    <property type="project" value="UniProtKB-EC"/>
</dbReference>
<feature type="region of interest" description="Disordered" evidence="6">
    <location>
        <begin position="1300"/>
        <end position="1330"/>
    </location>
</feature>
<dbReference type="PANTHER" id="PTHR12196:SF2">
    <property type="entry name" value="DIPHTHINE--AMMONIA LIGASE"/>
    <property type="match status" value="1"/>
</dbReference>
<feature type="domain" description="Acyl-CoA thioesterase-like N-terminal HotDog" evidence="8">
    <location>
        <begin position="29"/>
        <end position="105"/>
    </location>
</feature>
<evidence type="ECO:0000256" key="3">
    <source>
        <dbReference type="ARBA" id="ARBA00029814"/>
    </source>
</evidence>
<evidence type="ECO:0000256" key="4">
    <source>
        <dbReference type="ARBA" id="ARBA00031552"/>
    </source>
</evidence>
<dbReference type="CDD" id="cd03444">
    <property type="entry name" value="Thioesterase_II_repeat1"/>
    <property type="match status" value="1"/>
</dbReference>
<evidence type="ECO:0000259" key="9">
    <source>
        <dbReference type="Pfam" id="PF20789"/>
    </source>
</evidence>
<dbReference type="Pfam" id="PF13622">
    <property type="entry name" value="4HBT_3"/>
    <property type="match status" value="1"/>
</dbReference>
<dbReference type="Gene3D" id="3.30.1330.40">
    <property type="entry name" value="RutC-like"/>
    <property type="match status" value="2"/>
</dbReference>
<dbReference type="InterPro" id="IPR042171">
    <property type="entry name" value="Acyl-CoA_hotdog"/>
</dbReference>
<evidence type="ECO:0000256" key="2">
    <source>
        <dbReference type="ARBA" id="ARBA00018426"/>
    </source>
</evidence>
<accession>A0AAN6DVE1</accession>
<evidence type="ECO:0000313" key="10">
    <source>
        <dbReference type="EMBL" id="KAI1612312.1"/>
    </source>
</evidence>
<feature type="compositionally biased region" description="Polar residues" evidence="6">
    <location>
        <begin position="780"/>
        <end position="795"/>
    </location>
</feature>
<feature type="region of interest" description="Disordered" evidence="6">
    <location>
        <begin position="1070"/>
        <end position="1090"/>
    </location>
</feature>
<dbReference type="EMBL" id="MU404355">
    <property type="protein sequence ID" value="KAI1612312.1"/>
    <property type="molecule type" value="Genomic_DNA"/>
</dbReference>
<dbReference type="InterPro" id="IPR049450">
    <property type="entry name" value="ACOT8-like_C"/>
</dbReference>
<dbReference type="Proteomes" id="UP001203852">
    <property type="component" value="Unassembled WGS sequence"/>
</dbReference>
<dbReference type="EC" id="6.3.1.14" evidence="1"/>